<dbReference type="SMART" id="SM00823">
    <property type="entry name" value="PKS_PP"/>
    <property type="match status" value="3"/>
</dbReference>
<reference evidence="10 11" key="1">
    <citation type="submission" date="2019-07" db="EMBL/GenBank/DDBJ databases">
        <title>Genomes of Cafeteria roenbergensis.</title>
        <authorList>
            <person name="Fischer M.G."/>
            <person name="Hackl T."/>
            <person name="Roman M."/>
        </authorList>
    </citation>
    <scope>NUCLEOTIDE SEQUENCE [LARGE SCALE GENOMIC DNA]</scope>
    <source>
        <strain evidence="10 11">RCC970-E3</strain>
    </source>
</reference>
<keyword evidence="2" id="KW-0597">Phosphoprotein</keyword>
<evidence type="ECO:0000256" key="3">
    <source>
        <dbReference type="ARBA" id="ARBA00022598"/>
    </source>
</evidence>
<dbReference type="Pfam" id="PF00668">
    <property type="entry name" value="Condensation"/>
    <property type="match status" value="6"/>
</dbReference>
<feature type="domain" description="Carrier" evidence="8">
    <location>
        <begin position="919"/>
        <end position="993"/>
    </location>
</feature>
<organism evidence="10 11">
    <name type="scientific">Cafeteria roenbergensis</name>
    <name type="common">Marine flagellate</name>
    <dbReference type="NCBI Taxonomy" id="33653"/>
    <lineage>
        <taxon>Eukaryota</taxon>
        <taxon>Sar</taxon>
        <taxon>Stramenopiles</taxon>
        <taxon>Bigyra</taxon>
        <taxon>Opalozoa</taxon>
        <taxon>Bicosoecida</taxon>
        <taxon>Cafeteriaceae</taxon>
        <taxon>Cafeteria</taxon>
    </lineage>
</organism>
<dbReference type="GO" id="GO:0043041">
    <property type="term" value="P:amino acid activation for nonribosomal peptide biosynthetic process"/>
    <property type="evidence" value="ECO:0007669"/>
    <property type="project" value="TreeGrafter"/>
</dbReference>
<name>A0A5A8DHR8_CAFRO</name>
<dbReference type="InterPro" id="IPR009081">
    <property type="entry name" value="PP-bd_ACP"/>
</dbReference>
<evidence type="ECO:0000259" key="9">
    <source>
        <dbReference type="PROSITE" id="PS50102"/>
    </source>
</evidence>
<dbReference type="InterPro" id="IPR010071">
    <property type="entry name" value="AA_adenyl_dom"/>
</dbReference>
<dbReference type="InterPro" id="IPR036736">
    <property type="entry name" value="ACP-like_sf"/>
</dbReference>
<evidence type="ECO:0008006" key="12">
    <source>
        <dbReference type="Google" id="ProtNLM"/>
    </source>
</evidence>
<dbReference type="PROSITE" id="PS50075">
    <property type="entry name" value="CARRIER"/>
    <property type="match status" value="3"/>
</dbReference>
<dbReference type="FunFam" id="1.10.1200.10:FF:000005">
    <property type="entry name" value="Nonribosomal peptide synthetase 1"/>
    <property type="match status" value="3"/>
</dbReference>
<dbReference type="InterPro" id="IPR000504">
    <property type="entry name" value="RRM_dom"/>
</dbReference>
<dbReference type="InterPro" id="IPR035979">
    <property type="entry name" value="RBD_domain_sf"/>
</dbReference>
<dbReference type="Gene3D" id="3.30.300.30">
    <property type="match status" value="5"/>
</dbReference>
<feature type="domain" description="Carrier" evidence="8">
    <location>
        <begin position="1773"/>
        <end position="1847"/>
    </location>
</feature>
<evidence type="ECO:0000256" key="6">
    <source>
        <dbReference type="SAM" id="MobiDB-lite"/>
    </source>
</evidence>
<dbReference type="InterPro" id="IPR045851">
    <property type="entry name" value="AMP-bd_C_sf"/>
</dbReference>
<dbReference type="Gene3D" id="3.40.50.980">
    <property type="match status" value="3"/>
</dbReference>
<dbReference type="InterPro" id="IPR020845">
    <property type="entry name" value="AMP-binding_CS"/>
</dbReference>
<dbReference type="GO" id="GO:0005737">
    <property type="term" value="C:cytoplasm"/>
    <property type="evidence" value="ECO:0007669"/>
    <property type="project" value="TreeGrafter"/>
</dbReference>
<dbReference type="GO" id="GO:0016874">
    <property type="term" value="F:ligase activity"/>
    <property type="evidence" value="ECO:0007669"/>
    <property type="project" value="UniProtKB-KW"/>
</dbReference>
<dbReference type="Gene3D" id="3.30.70.330">
    <property type="match status" value="1"/>
</dbReference>
<dbReference type="PROSITE" id="PS00455">
    <property type="entry name" value="AMP_BINDING"/>
    <property type="match status" value="2"/>
</dbReference>
<evidence type="ECO:0000256" key="1">
    <source>
        <dbReference type="ARBA" id="ARBA00022450"/>
    </source>
</evidence>
<gene>
    <name evidence="10" type="ORF">FNF28_03695</name>
</gene>
<dbReference type="Gene3D" id="3.30.559.30">
    <property type="entry name" value="Nonribosomal peptide synthetase, condensation domain"/>
    <property type="match status" value="6"/>
</dbReference>
<keyword evidence="5" id="KW-0694">RNA-binding</keyword>
<dbReference type="CDD" id="cd12235">
    <property type="entry name" value="RRM_PPIL4"/>
    <property type="match status" value="1"/>
</dbReference>
<dbReference type="GO" id="GO:0044550">
    <property type="term" value="P:secondary metabolite biosynthetic process"/>
    <property type="evidence" value="ECO:0007669"/>
    <property type="project" value="TreeGrafter"/>
</dbReference>
<proteinExistence type="predicted"/>
<dbReference type="Gene3D" id="3.40.50.12780">
    <property type="entry name" value="N-terminal domain of ligase-like"/>
    <property type="match status" value="8"/>
</dbReference>
<dbReference type="InterPro" id="IPR023213">
    <property type="entry name" value="CAT-like_dom_sf"/>
</dbReference>
<evidence type="ECO:0000256" key="5">
    <source>
        <dbReference type="PROSITE-ProRule" id="PRU00176"/>
    </source>
</evidence>
<dbReference type="SUPFAM" id="SSF54928">
    <property type="entry name" value="RNA-binding domain, RBD"/>
    <property type="match status" value="1"/>
</dbReference>
<dbReference type="PROSITE" id="PS50072">
    <property type="entry name" value="CSA_PPIASE_2"/>
    <property type="match status" value="1"/>
</dbReference>
<dbReference type="SUPFAM" id="SSF47336">
    <property type="entry name" value="ACP-like"/>
    <property type="match status" value="3"/>
</dbReference>
<dbReference type="GO" id="GO:0031177">
    <property type="term" value="F:phosphopantetheine binding"/>
    <property type="evidence" value="ECO:0007669"/>
    <property type="project" value="InterPro"/>
</dbReference>
<dbReference type="Pfam" id="PF00076">
    <property type="entry name" value="RRM_1"/>
    <property type="match status" value="1"/>
</dbReference>
<dbReference type="SUPFAM" id="SSF56801">
    <property type="entry name" value="Acetyl-CoA synthetase-like"/>
    <property type="match status" value="5"/>
</dbReference>
<sequence length="5971" mass="636285">MSVLIQTTVGDVTVDLNVDDCPNACRNFLQLCKHKKYNNCLFFNVQPGFIAQTGDPTGTGHGGEACRWVGHAPVPGRAHKIAGDAPPGLDHTQRGTVSMAGPSAGSARFRGPEVGSQFFITLSDGPHASLDGLHTPIGQVVEGLETLDRLDEAFADAAGRPLVDIRIAHTVVLDDPLGSPVAAPPAPASPPPGRPVAESVPERLRATCGGPGETAAAGAAAADDQAAAVAQRERLADEETKSRAVVLEMVGDLPDADAAPPDNVLFVCKLNPVTKSADLEMIFSRFGRVQSCEILKDSESGESLCYAFVEFATKQACEEAFFKMNNVMIDNRRIKVDFSQSVARFASFGTSDTLHSLFEASCARSPTAEAVLEVDSGESVTFAELNGLADNVARWLLAREGGGGGTRGVVAIFAARSIQTLACILGILKAGFAYLPVDPGQPAERAQYLIEDSGAMTVLFALSLSAAAAAVKRECQRPETAWVAQDEACNSDARHHLSCAAAGSAAGSAAALGSASLATPSTQWAVGEGPDQKAGAATPSSLAYIIYTSGSTGKPKGVGVEHRSAVNYMRASATVYEPRSSDRWLQFASLSFDASVEEVFVPLCNGATVVLRSSEMTLSASDFMSACESRGVTVMSCATAFWHQLVDSVTRGETRVPGSVRLVVIGGEACNPSRLVAWERACPGVPVVNAYGPTEATVSTHLWRSDGSLSEGCASVPIGRGLPGVRSYVLDRERRTPVPVGVVGELYVGGLCLARGYLGRDDLTADRFVPDPFADDVSRSVDGRMYATGDLVRMGEDGTLTYVGRADDQVKIRGFRIELGEIEEVARRHDSVQDCVVRVVKVGGTQHLVGYVVWASESQSTASLASLREGMSRSLPSYMVPSALLELASIPTTALGKIDYRALPVPSEEDFVSSESYVAPSTEVEQALADVWSEVLQRDKVGVMDSFFELGGDSILSLQVVSLCGQRGLNVRPKLLFEHPTIRALAQQVDGCESLQRRTIVAGSGFAASCLRLSAMLGDVSETAQVLPVSSLQAAMLLAHASAWRIEGWLEWTMSQSEVAGKAAWERVSGGLLAEPFKLDIDRGDTLETMAGPRSKWVTVPGAGRIFSARHLAASRTSLSTFSFGAWLLALEAMTSSDSGVRRAVSGMTVAIRPSEVADCDRLLGLLINTVPVPFLWNDSESAGDALRRLQSVCLEVAEQGHWAWSKIRQWCSSPDAEAAAVELRNLFVFENYPSASEGAVQRKELVGVTDVPLTLTCIPGDDETRIQLAWQPALVSDADAHRLLRLVEANLVELRNAAVANALDSTALPAIPEHDLSIQADELPSPAKESSSTLWSLVKAAVAANPDAIAVTDGSDSITYAELDRRSALLAAALQRRGAGAGGVVGVLLGRSVDAIVSLVSVLRCGAAYLPLDPGQPVSRLAYMVEDSGVGVVLVNGASGSTGKPKGVGVEHRSAVNYMRASATVYEPRSSDRWLQFASLSFDASVEEVFVPLCNGATVVLRSSEMTLSASDFMSACESRGVTVMSCATAFWHQLVDSVTRGETRVPGSVRLVVIGGEACNPSRLVAWERACPGVPVVNAYGPTEATVSTHLWRSDGSLSEGCASVPIGRGLPGVRSYVLDREHPFADDVSRSVDGRMYATGDLVRMGEDGTLTYVGRADDQVKIRGFRIELGEIEEVARRHDSVQDCVVRVVKVGGTQHLVGYVVWASESQSTASLASLREGMSRSLPSYMVPSALLELASIPTTALGKIDYRALPVPSEEDFVSSESYVAPSTEVEQALADVWSEVLQRDKVGVMDSFFELGGDSILSLQVVSLCGQRGLNVRPKLLFEHPTIRALAQHVALASAGGASVVAAEQGTVSGEVPLTPIQRWFFSQPLVNRDHFNMSYSLWLDDCVTHDQLGRSLEALALFHDAMGLRFDASEEAASIRVVQRCVGAEQRPGSISLSVASVDGLGEDEAVAIDRIATSASASLDISRGPIASAVVVSGGASPASRAGRSRRVVLAVHHLVVDGVSWRVLLRDLDSLLQGLQRSGPTLPSATELAASLGRKSSSFREWSGRLRGHAEGSASLAAEAKFWSAQLAAPLPTVRCDSDGANTEASGSEVRLAFDEATTDALLKGCHAALGTRIEDLLLAALAASLGRVLSVSDTLVEMEAHGREDLFDDIDLSRTVGWFTASYPVRVHGGDGRDMVAVVKSAKQALRSVPNHGIGYGLLAGTGAVPSDEGIEVSFNYLGVFDSSSSATASGAGAAGAGRRPLVGMERANPGHVIDGRNERARLLEVNAEVVDGLLSVELGYSRFRHHPDTMKEVGRAFELSLRNYLGMCSSGAAIGRTPSDFPLCDVSQPELDGILARHDLARVEDMYALTPMQQGMLFHSAYAESPSEDVYFIQDWFRVSGCVDLGAFQAAWSHVVERHAILRTVFEWEGLAAPVQVVLKDAGLEWRESDLRGLGEAEQAAALRRASVEDRERGFDLRSRPPLRMHGFRVSDGEARVLLSVHHVLVDGWSNSIIAGEVHDVYAALVSGGSPPRRAPVRCPYSGYVQWLRGQSLSDAEDFWRGQLQGLESPTPLPFRSLSEGREGAAVPMGGYHTLEATVRIPGASDLRRSGLTLNTLVCSSWSLLLWQYTGEPDVLFGVTVAGRPASLKHVDEAVGLFINTVALRVPIPSMPPAVTSGSSTRGSGCGAWLAEVQSRLSSVREFEHTPLSRLQGWSDMGSEGSLFHTLVVFENYPAEDHPSTSFSIAYADSDEKERTNFPVVLTVVPHPSGDSLEMELGFYDGRSVHWAGAPSSRDSADETLWSLVKAAVAANPDAIAVTDGSDSITYAELDRRSALLAAALQRRGAGAGGVVGVLLGRSVDAIVSLVSVLRCGAAYLPLDPGQPVSRLAYMVEDSGVGVVLVNGASGSTGKPKGVGVEHRSAVNYMRASATVYEPRSSDRWLQFASSLSFDASVEEVFVPLCNGATVVLRSSEMTLSASDFMSACESRRRACPGVPVVNAYGPTEATVSTHLWRSDGSLSEGCASVPIGRGLPGVRSYVLDRERRTPVPVGVVGELYVGGLCLARGYLGRDDLTADRFVPDPFADDVSRSVDGRMYATGDLVRMGEDGTLTYVGRADDQVKIRGFRIELGEIEEVARRHDSVQDCVVRVVKVGGTQHLVGYVVWASESQSTASLASLREGMSRSLPSYMVPSALRELASIPTTSLGKIDYRALPVPSEEDFVSSESYVAPSTEVEQRACGCLHVALASAGGASVVAAEQGTVSGEVPLTPIQRWFFSQPLVNRDHFNMSYSLWLDDCVTHDQLGRSLEALALFHDAMGLRFDASEEAASIRVVQRCVGAEQRPGSISLSVASVDGLGEDEAVAIDRIATSASASLDISRGPIASAVVVSGGASPASRAGRSRRVVLAVHHLVVDGVSWRVLLRDLDSLLQGLQRTCFLPLLRASLGRVLSVSDTLVEMEAHGREDLFDDIDLRALWAGSRHPTPCGCMGGDGRDMVAVVKSAKQALRSVPNHGIGYGLLAGTGAVPSDEGIEVSFNYLGVFDSSSSATASGAGAAGAGRRPLVGMERANPGHVIDGRNERARLLEVNAEVVDGLLSVELGYSRFRHHPDTMKEVGRAFELSLRNYLGMCSSGAAIGRTPSDFPLCDVSQPELDGILARHDLARVEDMYALTPMQQGMLFHSAYAESPSEDVRPPLRMHGFRVSDGEARVLLSVHHVLVDGWSNSIIAGEVHDVYAALVSGGSPPRRAPVRCPYSGYVQWLRGQSLSDAEDFWRGQLQGLESPTPLPFRSLSEGREGAAAPMGGYHTLEATVRIPGASDLRRSGLTLNTLVCSSWSLLLWQYTGEPDVLFGVTVAGRPASLKHVDEAVGLFINTVALRVPIPSMPPAVTSGSSTRGSGCGAWLAEVQSRLSSVREFEHTPLSRLQGWSDMGSEGSLFHTLVVFENFPEAHDSSEDFCIAEIDSDEKERTNFPVVLTVVPHPSGDSLEMELGFYDGRSVHWAGAPSSRDSADETLWSLVKAAVAANPDAIAVTDGSDSITYAELDRRSALLAAALQRRGAGAGGVVGVLLGRSVDAIVSLVSVLRCGAAYLPLDPGQPVSRLAYMVEDSGVGVVLVNGASSGRAAESLAAMEGEGAAARVRVLDFASLSFDASVEEVFVPLCNGATVVLRSSEMTLSASDFMSACESRRVTVMSCATAFWHQLVDSVSRGETRVPGSVRLVVIGGEACNPSRLVAWERACPGVPVVNAYGPTEATVSTHLWRSDGSLSEGCASVPIGRGLPGVRSYVLDRERRTPVPVGVVGELYVGGLCLARGYLGRDDLTADRFVPDPFADDVSRSVDGRMYATGDLVRMGEDGTLTYVGRADDQVKIRGFRIELGEIEEVARRHDSVQDCVVRVVKVGGTQHLVGYVVLNSQAAAGGSRRTKATSLVFESVAMSEVRLSLKSALPSYMVPSALLELASIPTTALGKIDYRALPVPSEEDFVSSESYVAPSTEVEQALADVWSEVLQRDKVGVMDSFFELGGDSILSLQVVSLCGQRGLNVRPKLLFEHPTIRALAQHVALASAGGASVVAAEQGTVSGEVPLTPIQRWFFSQPLVNRDHFNMMYLLESKRHLSSAEVRAAAVALVDHHDALRHVFKSSPDSPFGLIQVAGTLDAPEALLFAEATVSVAPSAPVETVDAEFRRVCGPIQSSLSLEAGPLFATCLVHAGPVDMVLMVAHHLVVDEVSWRVLISDMETLLTTSATGRTARLPPKSTSFKAWSRKLADFSSSPEVLKQLPFWKQQCLPLPAPFPVDTPGGTNTDSSTFLHSVGLTEAETALLVTSSARAFGTRTEDLLLSALLLSLWRWADLSGVLVEMEAHGREDVLEGVDVSRTTGWFTAAYPIRLDLSSARIRGTDIAGVIKYVKESLRRVPQHGLGFGLLRYGPGTSDGDRAALSAEPSITFNFLGSYDSTFQDDGMFVERSLDCGDVIHQHNQRPRAVEVNAAISERQLTAEFAFSSTLHSEASAGSLCDHFRDALLAIVELCTSSETAIGRTPSDFPLCDVSQPELDGILARHDLARVEDMYALTPMQQGMLFHSAYAESPSEDVYFIQDWFRVSGCVDLGAFQAAWSHVVERHAILRTVFEWEGLAAPVQVVLKDAGLEWRESDLRGLGEAEQAAALRRASVEDRERGFDLRSRPPLRMHGFRVSDGEARVLLSVHHVLVDGWSNTAIHIEAEKLLNIYSAASRLTNSSVLTFPQGAVSAPPPPFAEFIRWLRSRNPSTSFKFWTEHLKMVPSQSSGLAFLGDATTGGRQSHWTPSVSRFSEMSSAVPAAGLQKAAKLMGVTLGSLCASALSLVLMEYTTDRCVTIGCTVSGRPPSIAAVEDIIGPFINTIPLAFQEPDSTTSLVRWMKAQQSRFADALEHSHLPLPEIAKGTGIRDLFRVLYVFENFPEPDEDETAAGRPIVDSIDGEGTERTNYPAVFTLQTTQDGGAESVAVCFSFYSDILPEATAARLLGHYLRLLQRLPNLLSKRGATPWGLASPLSIGVGPSRAVAKLRQAEAFRATPKSDFTTATLWSLVKAAVAANPDAIAVTDGSDSITYAELDRRSALLAAALQRRGAGAGGVVGVLLGRSVDAIVSLVSVLRCGAAYLPLDPGQPVSRLAYMVEDSGVGVVLVNGASSGRAAESLAAMEGEGAAARVRVLDVTALGGAVGEGASAGGASAAGGGAAVGEDAGAATPSSLAYIIYTSGSTGKPKGVGVEHRSAVNYMRASATVYEPRSSDRWLQFASLSFDASVEEVFVPLCNGATVVLRSSEMTLSASDFMSACESRGVTVMSCATAFWHQLVDSVTRGETRVPGSVRLVVIGGEACNPSRLVAWERACPGVPVVNAYGPTEATLYVGGLCLARGYLGRDDLTADRFVPDPFADDVSRSVDGRMYATGDLVRMGEDGTLTYVGRADDQVKIRGFRIELGEIEEVARRHDSVQDCVLAA</sequence>
<feature type="domain" description="RRM" evidence="9">
    <location>
        <begin position="263"/>
        <end position="341"/>
    </location>
</feature>
<dbReference type="InterPro" id="IPR029000">
    <property type="entry name" value="Cyclophilin-like_dom_sf"/>
</dbReference>
<dbReference type="GO" id="GO:0003723">
    <property type="term" value="F:RNA binding"/>
    <property type="evidence" value="ECO:0007669"/>
    <property type="project" value="UniProtKB-UniRule"/>
</dbReference>
<dbReference type="CDD" id="cd05930">
    <property type="entry name" value="A_NRPS"/>
    <property type="match status" value="5"/>
</dbReference>
<evidence type="ECO:0000256" key="4">
    <source>
        <dbReference type="ARBA" id="ARBA00022737"/>
    </source>
</evidence>
<evidence type="ECO:0000259" key="8">
    <source>
        <dbReference type="PROSITE" id="PS50075"/>
    </source>
</evidence>
<dbReference type="EMBL" id="VLTL01000052">
    <property type="protein sequence ID" value="KAA0164808.1"/>
    <property type="molecule type" value="Genomic_DNA"/>
</dbReference>
<keyword evidence="3" id="KW-0436">Ligase</keyword>
<dbReference type="SUPFAM" id="SSF52777">
    <property type="entry name" value="CoA-dependent acyltransferases"/>
    <property type="match status" value="13"/>
</dbReference>
<comment type="caution">
    <text evidence="10">The sequence shown here is derived from an EMBL/GenBank/DDBJ whole genome shotgun (WGS) entry which is preliminary data.</text>
</comment>
<evidence type="ECO:0000313" key="10">
    <source>
        <dbReference type="EMBL" id="KAA0164808.1"/>
    </source>
</evidence>
<evidence type="ECO:0000313" key="11">
    <source>
        <dbReference type="Proteomes" id="UP000324907"/>
    </source>
</evidence>
<dbReference type="InterPro" id="IPR001242">
    <property type="entry name" value="Condensation_dom"/>
</dbReference>
<dbReference type="InterPro" id="IPR002130">
    <property type="entry name" value="Cyclophilin-type_PPIase_dom"/>
</dbReference>
<dbReference type="FunFam" id="3.30.300.30:FF:000015">
    <property type="entry name" value="Nonribosomal peptide synthase SidD"/>
    <property type="match status" value="1"/>
</dbReference>
<evidence type="ECO:0000259" key="7">
    <source>
        <dbReference type="PROSITE" id="PS50072"/>
    </source>
</evidence>
<dbReference type="NCBIfam" id="NF003417">
    <property type="entry name" value="PRK04813.1"/>
    <property type="match status" value="13"/>
</dbReference>
<dbReference type="InterPro" id="IPR010060">
    <property type="entry name" value="NRPS_synth"/>
</dbReference>
<feature type="region of interest" description="Disordered" evidence="6">
    <location>
        <begin position="84"/>
        <end position="105"/>
    </location>
</feature>
<feature type="domain" description="PPIase cyclophilin-type" evidence="7">
    <location>
        <begin position="6"/>
        <end position="172"/>
    </location>
</feature>
<dbReference type="PANTHER" id="PTHR45527">
    <property type="entry name" value="NONRIBOSOMAL PEPTIDE SYNTHETASE"/>
    <property type="match status" value="1"/>
</dbReference>
<dbReference type="Gene3D" id="1.10.1200.10">
    <property type="entry name" value="ACP-like"/>
    <property type="match status" value="3"/>
</dbReference>
<dbReference type="SUPFAM" id="SSF50891">
    <property type="entry name" value="Cyclophilin-like"/>
    <property type="match status" value="1"/>
</dbReference>
<dbReference type="PANTHER" id="PTHR45527:SF1">
    <property type="entry name" value="FATTY ACID SYNTHASE"/>
    <property type="match status" value="1"/>
</dbReference>
<dbReference type="Pfam" id="PF00550">
    <property type="entry name" value="PP-binding"/>
    <property type="match status" value="3"/>
</dbReference>
<dbReference type="SMART" id="SM00360">
    <property type="entry name" value="RRM"/>
    <property type="match status" value="1"/>
</dbReference>
<dbReference type="Gene3D" id="2.30.38.10">
    <property type="entry name" value="Luciferase, Domain 3"/>
    <property type="match status" value="1"/>
</dbReference>
<evidence type="ECO:0000256" key="2">
    <source>
        <dbReference type="ARBA" id="ARBA00022553"/>
    </source>
</evidence>
<dbReference type="Gene3D" id="2.40.100.10">
    <property type="entry name" value="Cyclophilin-like"/>
    <property type="match status" value="1"/>
</dbReference>
<keyword evidence="4" id="KW-0677">Repeat</keyword>
<dbReference type="Pfam" id="PF00160">
    <property type="entry name" value="Pro_isomerase"/>
    <property type="match status" value="1"/>
</dbReference>
<dbReference type="Proteomes" id="UP000324907">
    <property type="component" value="Unassembled WGS sequence"/>
</dbReference>
<keyword evidence="1" id="KW-0596">Phosphopantetheine</keyword>
<feature type="domain" description="Carrier" evidence="8">
    <location>
        <begin position="4487"/>
        <end position="4561"/>
    </location>
</feature>
<dbReference type="Pfam" id="PF13193">
    <property type="entry name" value="AMP-binding_C"/>
    <property type="match status" value="3"/>
</dbReference>
<dbReference type="NCBIfam" id="TIGR01733">
    <property type="entry name" value="AA-adenyl-dom"/>
    <property type="match status" value="1"/>
</dbReference>
<dbReference type="SMART" id="SM01294">
    <property type="entry name" value="PKS_PP_betabranch"/>
    <property type="match status" value="2"/>
</dbReference>
<dbReference type="InterPro" id="IPR025110">
    <property type="entry name" value="AMP-bd_C"/>
</dbReference>
<accession>A0A5A8DHR8</accession>
<dbReference type="InterPro" id="IPR000873">
    <property type="entry name" value="AMP-dep_synth/lig_dom"/>
</dbReference>
<dbReference type="Pfam" id="PF00501">
    <property type="entry name" value="AMP-binding"/>
    <property type="match status" value="9"/>
</dbReference>
<protein>
    <recommendedName>
        <fullName evidence="12">Peptidylprolyl isomerase</fullName>
    </recommendedName>
</protein>
<dbReference type="NCBIfam" id="TIGR01720">
    <property type="entry name" value="NRPS-para261"/>
    <property type="match status" value="3"/>
</dbReference>
<dbReference type="InterPro" id="IPR042099">
    <property type="entry name" value="ANL_N_sf"/>
</dbReference>
<dbReference type="InterPro" id="IPR020806">
    <property type="entry name" value="PKS_PP-bd"/>
</dbReference>
<dbReference type="Gene3D" id="3.30.559.10">
    <property type="entry name" value="Chloramphenicol acetyltransferase-like domain"/>
    <property type="match status" value="6"/>
</dbReference>
<dbReference type="InterPro" id="IPR012677">
    <property type="entry name" value="Nucleotide-bd_a/b_plait_sf"/>
</dbReference>
<dbReference type="PROSITE" id="PS50102">
    <property type="entry name" value="RRM"/>
    <property type="match status" value="1"/>
</dbReference>
<dbReference type="GO" id="GO:0003755">
    <property type="term" value="F:peptidyl-prolyl cis-trans isomerase activity"/>
    <property type="evidence" value="ECO:0007669"/>
    <property type="project" value="InterPro"/>
</dbReference>